<keyword evidence="2" id="KW-0711">Selenium</keyword>
<proteinExistence type="inferred from homology"/>
<dbReference type="SUPFAM" id="SSF75011">
    <property type="entry name" value="3-carboxy-cis,cis-mucoante lactonizing enzyme"/>
    <property type="match status" value="1"/>
</dbReference>
<evidence type="ECO:0000256" key="2">
    <source>
        <dbReference type="ARBA" id="ARBA00023266"/>
    </source>
</evidence>
<evidence type="ECO:0000313" key="4">
    <source>
        <dbReference type="Proteomes" id="UP001374535"/>
    </source>
</evidence>
<organism evidence="3 4">
    <name type="scientific">Vigna mungo</name>
    <name type="common">Black gram</name>
    <name type="synonym">Phaseolus mungo</name>
    <dbReference type="NCBI Taxonomy" id="3915"/>
    <lineage>
        <taxon>Eukaryota</taxon>
        <taxon>Viridiplantae</taxon>
        <taxon>Streptophyta</taxon>
        <taxon>Embryophyta</taxon>
        <taxon>Tracheophyta</taxon>
        <taxon>Spermatophyta</taxon>
        <taxon>Magnoliopsida</taxon>
        <taxon>eudicotyledons</taxon>
        <taxon>Gunneridae</taxon>
        <taxon>Pentapetalae</taxon>
        <taxon>rosids</taxon>
        <taxon>fabids</taxon>
        <taxon>Fabales</taxon>
        <taxon>Fabaceae</taxon>
        <taxon>Papilionoideae</taxon>
        <taxon>50 kb inversion clade</taxon>
        <taxon>NPAAA clade</taxon>
        <taxon>indigoferoid/millettioid clade</taxon>
        <taxon>Phaseoleae</taxon>
        <taxon>Vigna</taxon>
    </lineage>
</organism>
<dbReference type="PANTHER" id="PTHR23300">
    <property type="entry name" value="METHANETHIOL OXIDASE"/>
    <property type="match status" value="1"/>
</dbReference>
<dbReference type="GO" id="GO:0008430">
    <property type="term" value="F:selenium binding"/>
    <property type="evidence" value="ECO:0007669"/>
    <property type="project" value="InterPro"/>
</dbReference>
<accession>A0AAQ3RU27</accession>
<evidence type="ECO:0000256" key="1">
    <source>
        <dbReference type="ARBA" id="ARBA00005606"/>
    </source>
</evidence>
<dbReference type="Pfam" id="PF05694">
    <property type="entry name" value="SBP56"/>
    <property type="match status" value="3"/>
</dbReference>
<dbReference type="Proteomes" id="UP001374535">
    <property type="component" value="Chromosome 6"/>
</dbReference>
<keyword evidence="4" id="KW-1185">Reference proteome</keyword>
<comment type="similarity">
    <text evidence="1">Belongs to the selenium-binding protein family.</text>
</comment>
<dbReference type="PANTHER" id="PTHR23300:SF0">
    <property type="entry name" value="METHANETHIOL OXIDASE"/>
    <property type="match status" value="1"/>
</dbReference>
<protein>
    <submittedName>
        <fullName evidence="3">Uncharacterized protein</fullName>
    </submittedName>
</protein>
<evidence type="ECO:0000313" key="3">
    <source>
        <dbReference type="EMBL" id="WVZ06407.1"/>
    </source>
</evidence>
<dbReference type="InterPro" id="IPR008826">
    <property type="entry name" value="Se-bd"/>
</dbReference>
<dbReference type="AlphaFoldDB" id="A0AAQ3RU27"/>
<gene>
    <name evidence="3" type="ORF">V8G54_019753</name>
</gene>
<sequence>MSNGHGCCKTGPGYASPLKAMSGPRESLIYVTAVYSGTGIEKPDYLATVDVDPNSPTYSKVIHRLPVPYLGDELHHTGWNSCSSCHGDPSAQRRFLIVPALVSGRVYVIDVKTNPKAPSLHKVVDPADIIEKTGLAYPHTSHCLASGEIMISCLGDKDGNAEGNGFLLLDSEFNVKGRYYSRYLIESVENLRSVPNIIHPCMTLLDPLVLNAYLGFSPQYGYDFWYQPRHNTMISTSWGAPRAFTKGFNLEHLSEGLYGRHLHVYNWPGGELRQTLDLGDSGLLPLEDRYWNFVYLKPVYYLCDLTMTALSSSFEVVIIRFLHDPAKDTGFVGSALTSNMIRFFKNQDGSWSHEVSISVKPLKVQNWILPEMSGLITDFLISLDDRFLYFVNWLHGDIRQYNIEDVQNPKLTGQKGSPIVAVTDNGETWQAEVPEIQGKKLRAGPQMIQLSLDGKRLYATNSLFSTWDKQFYPDLVQQGSHIIQIDVDTEKGGLKINPNFFVDFGTEPHGPSLAHEMRYPGGDCTSDIWI</sequence>
<dbReference type="EMBL" id="CP144695">
    <property type="protein sequence ID" value="WVZ06407.1"/>
    <property type="molecule type" value="Genomic_DNA"/>
</dbReference>
<reference evidence="3 4" key="1">
    <citation type="journal article" date="2023" name="Life. Sci Alliance">
        <title>Evolutionary insights into 3D genome organization and epigenetic landscape of Vigna mungo.</title>
        <authorList>
            <person name="Junaid A."/>
            <person name="Singh B."/>
            <person name="Bhatia S."/>
        </authorList>
    </citation>
    <scope>NUCLEOTIDE SEQUENCE [LARGE SCALE GENOMIC DNA]</scope>
    <source>
        <strain evidence="3">Urdbean</strain>
    </source>
</reference>
<name>A0AAQ3RU27_VIGMU</name>